<evidence type="ECO:0000256" key="1">
    <source>
        <dbReference type="ARBA" id="ARBA00005870"/>
    </source>
</evidence>
<dbReference type="STRING" id="1851148.SMSP2_01701"/>
<dbReference type="InterPro" id="IPR020568">
    <property type="entry name" value="Ribosomal_Su5_D2-typ_SF"/>
</dbReference>
<dbReference type="InterPro" id="IPR009000">
    <property type="entry name" value="Transl_B-barrel_sf"/>
</dbReference>
<gene>
    <name evidence="10" type="primary">fusA_2</name>
    <name evidence="8" type="synonym">fusA</name>
    <name evidence="10" type="ORF">SMSP2_01701</name>
</gene>
<dbReference type="CDD" id="cd01434">
    <property type="entry name" value="EFG_mtEFG1_IV"/>
    <property type="match status" value="1"/>
</dbReference>
<dbReference type="InterPro" id="IPR004161">
    <property type="entry name" value="EFTu-like_2"/>
</dbReference>
<keyword evidence="6 8" id="KW-0342">GTP-binding</keyword>
<dbReference type="NCBIfam" id="TIGR00231">
    <property type="entry name" value="small_GTP"/>
    <property type="match status" value="1"/>
</dbReference>
<dbReference type="Gene3D" id="3.30.70.240">
    <property type="match status" value="1"/>
</dbReference>
<keyword evidence="8" id="KW-0963">Cytoplasm</keyword>
<dbReference type="CDD" id="cd03713">
    <property type="entry name" value="EFG_mtEFG_C"/>
    <property type="match status" value="1"/>
</dbReference>
<evidence type="ECO:0000256" key="5">
    <source>
        <dbReference type="ARBA" id="ARBA00022917"/>
    </source>
</evidence>
<dbReference type="PANTHER" id="PTHR43261:SF1">
    <property type="entry name" value="RIBOSOME-RELEASING FACTOR 2, MITOCHONDRIAL"/>
    <property type="match status" value="1"/>
</dbReference>
<dbReference type="SUPFAM" id="SSF54211">
    <property type="entry name" value="Ribosomal protein S5 domain 2-like"/>
    <property type="match status" value="1"/>
</dbReference>
<dbReference type="InterPro" id="IPR014721">
    <property type="entry name" value="Ribsml_uS5_D2-typ_fold_subgr"/>
</dbReference>
<keyword evidence="4 8" id="KW-0251">Elongation factor</keyword>
<feature type="binding site" evidence="8">
    <location>
        <begin position="79"/>
        <end position="83"/>
    </location>
    <ligand>
        <name>GTP</name>
        <dbReference type="ChEBI" id="CHEBI:37565"/>
    </ligand>
</feature>
<dbReference type="InterPro" id="IPR047872">
    <property type="entry name" value="EFG_IV"/>
</dbReference>
<comment type="similarity">
    <text evidence="1 8">Belongs to the TRAFAC class translation factor GTPase superfamily. Classic translation factor GTPase family. EF-G/EF-2 subfamily.</text>
</comment>
<dbReference type="PRINTS" id="PR00315">
    <property type="entry name" value="ELONGATNFCT"/>
</dbReference>
<dbReference type="GO" id="GO:0005525">
    <property type="term" value="F:GTP binding"/>
    <property type="evidence" value="ECO:0007669"/>
    <property type="project" value="UniProtKB-UniRule"/>
</dbReference>
<dbReference type="Gene3D" id="3.40.50.300">
    <property type="entry name" value="P-loop containing nucleotide triphosphate hydrolases"/>
    <property type="match status" value="1"/>
</dbReference>
<dbReference type="PROSITE" id="PS51722">
    <property type="entry name" value="G_TR_2"/>
    <property type="match status" value="1"/>
</dbReference>
<dbReference type="InterPro" id="IPR005225">
    <property type="entry name" value="Small_GTP-bd"/>
</dbReference>
<comment type="subcellular location">
    <subcellularLocation>
        <location evidence="8">Cytoplasm</location>
    </subcellularLocation>
</comment>
<dbReference type="InterPro" id="IPR041095">
    <property type="entry name" value="EFG_II"/>
</dbReference>
<dbReference type="InterPro" id="IPR027417">
    <property type="entry name" value="P-loop_NTPase"/>
</dbReference>
<dbReference type="KEGG" id="pbas:SMSP2_01701"/>
<dbReference type="CDD" id="cd01886">
    <property type="entry name" value="EF-G"/>
    <property type="match status" value="1"/>
</dbReference>
<dbReference type="EMBL" id="CP019646">
    <property type="protein sequence ID" value="AQQ71330.1"/>
    <property type="molecule type" value="Genomic_DNA"/>
</dbReference>
<dbReference type="Pfam" id="PF03764">
    <property type="entry name" value="EFG_IV"/>
    <property type="match status" value="1"/>
</dbReference>
<dbReference type="Gene3D" id="3.30.70.870">
    <property type="entry name" value="Elongation Factor G (Translational Gtpase), domain 3"/>
    <property type="match status" value="1"/>
</dbReference>
<dbReference type="PROSITE" id="PS00301">
    <property type="entry name" value="G_TR_1"/>
    <property type="match status" value="1"/>
</dbReference>
<reference evidence="11" key="1">
    <citation type="submission" date="2017-02" db="EMBL/GenBank/DDBJ databases">
        <title>Comparative genomics and description of representatives of a novel lineage of planctomycetes thriving in anoxic sediments.</title>
        <authorList>
            <person name="Spring S."/>
            <person name="Bunk B."/>
            <person name="Sproer C."/>
        </authorList>
    </citation>
    <scope>NUCLEOTIDE SEQUENCE [LARGE SCALE GENOMIC DNA]</scope>
    <source>
        <strain evidence="11">SM-Chi-D1</strain>
    </source>
</reference>
<dbReference type="AlphaFoldDB" id="A0A1Q2MF82"/>
<dbReference type="FunFam" id="3.30.70.240:FF:000001">
    <property type="entry name" value="Elongation factor G"/>
    <property type="match status" value="1"/>
</dbReference>
<dbReference type="FunFam" id="3.30.230.10:FF:000003">
    <property type="entry name" value="Elongation factor G"/>
    <property type="match status" value="1"/>
</dbReference>
<dbReference type="Gene3D" id="2.40.30.10">
    <property type="entry name" value="Translation factors"/>
    <property type="match status" value="1"/>
</dbReference>
<dbReference type="GO" id="GO:0032790">
    <property type="term" value="P:ribosome disassembly"/>
    <property type="evidence" value="ECO:0007669"/>
    <property type="project" value="TreeGrafter"/>
</dbReference>
<evidence type="ECO:0000256" key="6">
    <source>
        <dbReference type="ARBA" id="ARBA00023134"/>
    </source>
</evidence>
<keyword evidence="3 8" id="KW-0547">Nucleotide-binding</keyword>
<evidence type="ECO:0000313" key="11">
    <source>
        <dbReference type="Proteomes" id="UP000188181"/>
    </source>
</evidence>
<dbReference type="SUPFAM" id="SSF52540">
    <property type="entry name" value="P-loop containing nucleoside triphosphate hydrolases"/>
    <property type="match status" value="1"/>
</dbReference>
<dbReference type="InterPro" id="IPR004540">
    <property type="entry name" value="Transl_elong_EFG/EF2"/>
</dbReference>
<dbReference type="CDD" id="cd16262">
    <property type="entry name" value="EFG_III"/>
    <property type="match status" value="1"/>
</dbReference>
<dbReference type="NCBIfam" id="TIGR00484">
    <property type="entry name" value="EF-G"/>
    <property type="match status" value="1"/>
</dbReference>
<dbReference type="FunFam" id="2.40.30.10:FF:000006">
    <property type="entry name" value="Elongation factor G"/>
    <property type="match status" value="1"/>
</dbReference>
<dbReference type="FunFam" id="3.40.50.300:FF:000029">
    <property type="entry name" value="Elongation factor G"/>
    <property type="match status" value="1"/>
</dbReference>
<dbReference type="OrthoDB" id="9804431at2"/>
<evidence type="ECO:0000259" key="9">
    <source>
        <dbReference type="PROSITE" id="PS51722"/>
    </source>
</evidence>
<sequence>MSDDLRNLRNIGIMAHIDAGKTTVTERVLFYTGRTYKIGETHDGTAVMDYMEDEQARGITITSAATKCKWKNCDMNLIDTPGHVDFTAEVERSLRVLDGAVACFDASEGVQAQSETVWRQGRKYGVPCLCFINKMDKTGADYLMSVESIAEKLDANPIMMQLPIGAEDNFRGIIDLMTMEATFYQEQKQGAKAVAGEIPEELKDVAEIMRHDMIEKIVEHCEELMELFLEDKEIPVEKLKAVLRREVVEGNLNPVFFGSALKDKGVRLLLDGIVDYLPSPLDRQLSSGMDPKDEETEIPLECDPSKPLVALAFKVAHDKHGDLYFIRIYQGTLVSGTRLLNSTRDSKENVTRIFEMHANDRQILKEAKAGDIVACVGLKDTLTGDTLCDTKHPVLLDAISFPEPVISMSIEPKTSAERAKLGEALGSLRREDPTFVTRYDEETGQTIISGMGELHLDILQNRIVRDMKVDVRVGTPKVAYKECITKKVEQESRFVRQTGGRGQFGHVIITVEPILNSDGNVSNDIEFESKIVGGSIPREYWNSVEKGCRTALTSGALAGYPVVGVRIELLDGSFHAVDSSEMAFEQAGAMAIREAMLKASPKLLEPVMKLQVVVPETNFGVVQGSLISKRGLVTNTRVSGQMRVIDAKAPLSELFGYTSELRGSTQGRGSFSMEPLDYEQVPEAVAKKILHS</sequence>
<proteinExistence type="inferred from homology"/>
<dbReference type="NCBIfam" id="NF009381">
    <property type="entry name" value="PRK12740.1-5"/>
    <property type="match status" value="1"/>
</dbReference>
<dbReference type="SMART" id="SM00889">
    <property type="entry name" value="EFG_IV"/>
    <property type="match status" value="1"/>
</dbReference>
<keyword evidence="5 8" id="KW-0648">Protein biosynthesis</keyword>
<dbReference type="InterPro" id="IPR031157">
    <property type="entry name" value="G_TR_CS"/>
</dbReference>
<dbReference type="SMART" id="SM00838">
    <property type="entry name" value="EFG_C"/>
    <property type="match status" value="1"/>
</dbReference>
<dbReference type="InterPro" id="IPR000640">
    <property type="entry name" value="EFG_V-like"/>
</dbReference>
<dbReference type="InterPro" id="IPR035647">
    <property type="entry name" value="EFG_III/V"/>
</dbReference>
<evidence type="ECO:0000256" key="2">
    <source>
        <dbReference type="ARBA" id="ARBA00017872"/>
    </source>
</evidence>
<dbReference type="SUPFAM" id="SSF54980">
    <property type="entry name" value="EF-G C-terminal domain-like"/>
    <property type="match status" value="2"/>
</dbReference>
<dbReference type="GO" id="GO:0005737">
    <property type="term" value="C:cytoplasm"/>
    <property type="evidence" value="ECO:0007669"/>
    <property type="project" value="UniProtKB-SubCell"/>
</dbReference>
<name>A0A1Q2MF82_9BACT</name>
<protein>
    <recommendedName>
        <fullName evidence="2 8">Elongation factor G</fullName>
        <shortName evidence="8">EF-G</shortName>
    </recommendedName>
</protein>
<feature type="binding site" evidence="8">
    <location>
        <begin position="15"/>
        <end position="22"/>
    </location>
    <ligand>
        <name>GTP</name>
        <dbReference type="ChEBI" id="CHEBI:37565"/>
    </ligand>
</feature>
<evidence type="ECO:0000256" key="3">
    <source>
        <dbReference type="ARBA" id="ARBA00022741"/>
    </source>
</evidence>
<dbReference type="SUPFAM" id="SSF50447">
    <property type="entry name" value="Translation proteins"/>
    <property type="match status" value="1"/>
</dbReference>
<dbReference type="Pfam" id="PF03144">
    <property type="entry name" value="GTP_EFTU_D2"/>
    <property type="match status" value="1"/>
</dbReference>
<dbReference type="Pfam" id="PF00009">
    <property type="entry name" value="GTP_EFTU"/>
    <property type="match status" value="1"/>
</dbReference>
<feature type="binding site" evidence="8">
    <location>
        <begin position="133"/>
        <end position="136"/>
    </location>
    <ligand>
        <name>GTP</name>
        <dbReference type="ChEBI" id="CHEBI:37565"/>
    </ligand>
</feature>
<evidence type="ECO:0000313" key="10">
    <source>
        <dbReference type="EMBL" id="AQQ71330.1"/>
    </source>
</evidence>
<dbReference type="GO" id="GO:0003924">
    <property type="term" value="F:GTPase activity"/>
    <property type="evidence" value="ECO:0007669"/>
    <property type="project" value="InterPro"/>
</dbReference>
<evidence type="ECO:0000256" key="4">
    <source>
        <dbReference type="ARBA" id="ARBA00022768"/>
    </source>
</evidence>
<dbReference type="GO" id="GO:0003746">
    <property type="term" value="F:translation elongation factor activity"/>
    <property type="evidence" value="ECO:0007669"/>
    <property type="project" value="UniProtKB-UniRule"/>
</dbReference>
<dbReference type="CDD" id="cd04088">
    <property type="entry name" value="EFG_mtEFG_II"/>
    <property type="match status" value="1"/>
</dbReference>
<dbReference type="FunFam" id="3.30.70.870:FF:000001">
    <property type="entry name" value="Elongation factor G"/>
    <property type="match status" value="1"/>
</dbReference>
<dbReference type="Gene3D" id="3.30.230.10">
    <property type="match status" value="1"/>
</dbReference>
<dbReference type="InterPro" id="IPR009022">
    <property type="entry name" value="EFG_III"/>
</dbReference>
<dbReference type="InterPro" id="IPR000795">
    <property type="entry name" value="T_Tr_GTP-bd_dom"/>
</dbReference>
<evidence type="ECO:0000256" key="8">
    <source>
        <dbReference type="HAMAP-Rule" id="MF_00054"/>
    </source>
</evidence>
<accession>A0A1Q2MF82</accession>
<dbReference type="RefSeq" id="WP_146683516.1">
    <property type="nucleotide sequence ID" value="NZ_CP019646.1"/>
</dbReference>
<keyword evidence="11" id="KW-1185">Reference proteome</keyword>
<dbReference type="Pfam" id="PF00679">
    <property type="entry name" value="EFG_C"/>
    <property type="match status" value="1"/>
</dbReference>
<dbReference type="Proteomes" id="UP000188181">
    <property type="component" value="Chromosome"/>
</dbReference>
<dbReference type="InterPro" id="IPR005517">
    <property type="entry name" value="Transl_elong_EFG/EF2_IV"/>
</dbReference>
<comment type="function">
    <text evidence="7 8">Catalyzes the GTP-dependent ribosomal translocation step during translation elongation. During this step, the ribosome changes from the pre-translocational (PRE) to the post-translocational (POST) state as the newly formed A-site-bound peptidyl-tRNA and P-site-bound deacylated tRNA move to the P and E sites, respectively. Catalyzes the coordinated movement of the two tRNA molecules, the mRNA and conformational changes in the ribosome.</text>
</comment>
<organism evidence="10 11">
    <name type="scientific">Limihaloglobus sulfuriphilus</name>
    <dbReference type="NCBI Taxonomy" id="1851148"/>
    <lineage>
        <taxon>Bacteria</taxon>
        <taxon>Pseudomonadati</taxon>
        <taxon>Planctomycetota</taxon>
        <taxon>Phycisphaerae</taxon>
        <taxon>Sedimentisphaerales</taxon>
        <taxon>Sedimentisphaeraceae</taxon>
        <taxon>Limihaloglobus</taxon>
    </lineage>
</organism>
<dbReference type="PANTHER" id="PTHR43261">
    <property type="entry name" value="TRANSLATION ELONGATION FACTOR G-RELATED"/>
    <property type="match status" value="1"/>
</dbReference>
<dbReference type="Pfam" id="PF14492">
    <property type="entry name" value="EFG_III"/>
    <property type="match status" value="1"/>
</dbReference>
<evidence type="ECO:0000256" key="7">
    <source>
        <dbReference type="ARBA" id="ARBA00024731"/>
    </source>
</evidence>
<feature type="domain" description="Tr-type G" evidence="9">
    <location>
        <begin position="6"/>
        <end position="281"/>
    </location>
</feature>
<dbReference type="InterPro" id="IPR035649">
    <property type="entry name" value="EFG_V"/>
</dbReference>
<dbReference type="HAMAP" id="MF_00054_B">
    <property type="entry name" value="EF_G_EF_2_B"/>
    <property type="match status" value="1"/>
</dbReference>